<keyword evidence="2" id="KW-1185">Reference proteome</keyword>
<accession>A0A5N5FIV7</accession>
<comment type="caution">
    <text evidence="1">The sequence shown here is derived from an EMBL/GenBank/DDBJ whole genome shotgun (WGS) entry which is preliminary data.</text>
</comment>
<dbReference type="AlphaFoldDB" id="A0A5N5FIV7"/>
<dbReference type="EMBL" id="SMOL01000695">
    <property type="protein sequence ID" value="KAB2603076.1"/>
    <property type="molecule type" value="Genomic_DNA"/>
</dbReference>
<reference evidence="2" key="2">
    <citation type="submission" date="2019-10" db="EMBL/GenBank/DDBJ databases">
        <title>A de novo genome assembly of a pear dwarfing rootstock.</title>
        <authorList>
            <person name="Wang F."/>
            <person name="Wang J."/>
            <person name="Li S."/>
            <person name="Zhang Y."/>
            <person name="Fang M."/>
            <person name="Ma L."/>
            <person name="Zhao Y."/>
            <person name="Jiang S."/>
        </authorList>
    </citation>
    <scope>NUCLEOTIDE SEQUENCE [LARGE SCALE GENOMIC DNA]</scope>
</reference>
<organism evidence="1 2">
    <name type="scientific">Pyrus ussuriensis x Pyrus communis</name>
    <dbReference type="NCBI Taxonomy" id="2448454"/>
    <lineage>
        <taxon>Eukaryota</taxon>
        <taxon>Viridiplantae</taxon>
        <taxon>Streptophyta</taxon>
        <taxon>Embryophyta</taxon>
        <taxon>Tracheophyta</taxon>
        <taxon>Spermatophyta</taxon>
        <taxon>Magnoliopsida</taxon>
        <taxon>eudicotyledons</taxon>
        <taxon>Gunneridae</taxon>
        <taxon>Pentapetalae</taxon>
        <taxon>rosids</taxon>
        <taxon>fabids</taxon>
        <taxon>Rosales</taxon>
        <taxon>Rosaceae</taxon>
        <taxon>Amygdaloideae</taxon>
        <taxon>Maleae</taxon>
        <taxon>Pyrus</taxon>
    </lineage>
</organism>
<evidence type="ECO:0000313" key="1">
    <source>
        <dbReference type="EMBL" id="KAB2603076.1"/>
    </source>
</evidence>
<proteinExistence type="predicted"/>
<gene>
    <name evidence="1" type="ORF">D8674_004081</name>
</gene>
<reference evidence="1 2" key="3">
    <citation type="submission" date="2019-11" db="EMBL/GenBank/DDBJ databases">
        <title>A de novo genome assembly of a pear dwarfing rootstock.</title>
        <authorList>
            <person name="Wang F."/>
            <person name="Wang J."/>
            <person name="Li S."/>
            <person name="Zhang Y."/>
            <person name="Fang M."/>
            <person name="Ma L."/>
            <person name="Zhao Y."/>
            <person name="Jiang S."/>
        </authorList>
    </citation>
    <scope>NUCLEOTIDE SEQUENCE [LARGE SCALE GENOMIC DNA]</scope>
    <source>
        <strain evidence="1">S2</strain>
        <tissue evidence="1">Leaf</tissue>
    </source>
</reference>
<name>A0A5N5FIV7_9ROSA</name>
<reference evidence="1 2" key="1">
    <citation type="submission" date="2019-09" db="EMBL/GenBank/DDBJ databases">
        <authorList>
            <person name="Ou C."/>
        </authorList>
    </citation>
    <scope>NUCLEOTIDE SEQUENCE [LARGE SCALE GENOMIC DNA]</scope>
    <source>
        <strain evidence="1">S2</strain>
        <tissue evidence="1">Leaf</tissue>
    </source>
</reference>
<dbReference type="Proteomes" id="UP000327157">
    <property type="component" value="Chromosome 10"/>
</dbReference>
<protein>
    <submittedName>
        <fullName evidence="1">Uncharacterized protein</fullName>
    </submittedName>
</protein>
<evidence type="ECO:0000313" key="2">
    <source>
        <dbReference type="Proteomes" id="UP000327157"/>
    </source>
</evidence>
<sequence length="80" mass="9238">MGVLRLLGARCHGRHRVDLQYMPSVWINGKEVEWLWGKESFDDFVLGECLVNLIGCLIVGKKLIMSLNRLGWIVDWLLVK</sequence>